<dbReference type="Gene3D" id="3.60.21.10">
    <property type="match status" value="1"/>
</dbReference>
<feature type="signal peptide" evidence="2">
    <location>
        <begin position="1"/>
        <end position="32"/>
    </location>
</feature>
<dbReference type="GO" id="GO:0030288">
    <property type="term" value="C:outer membrane-bounded periplasmic space"/>
    <property type="evidence" value="ECO:0007669"/>
    <property type="project" value="TreeGrafter"/>
</dbReference>
<dbReference type="RefSeq" id="WP_160770991.1">
    <property type="nucleotide sequence ID" value="NZ_WTYV01000002.1"/>
</dbReference>
<accession>A0A844YRQ3</accession>
<dbReference type="GO" id="GO:0008768">
    <property type="term" value="F:UDP-sugar diphosphatase activity"/>
    <property type="evidence" value="ECO:0007669"/>
    <property type="project" value="TreeGrafter"/>
</dbReference>
<dbReference type="GO" id="GO:0009166">
    <property type="term" value="P:nucleotide catabolic process"/>
    <property type="evidence" value="ECO:0007669"/>
    <property type="project" value="InterPro"/>
</dbReference>
<dbReference type="SUPFAM" id="SSF56300">
    <property type="entry name" value="Metallo-dependent phosphatases"/>
    <property type="match status" value="1"/>
</dbReference>
<proteinExistence type="inferred from homology"/>
<dbReference type="InterPro" id="IPR006179">
    <property type="entry name" value="5_nucleotidase/apyrase"/>
</dbReference>
<dbReference type="AlphaFoldDB" id="A0A844YRQ3"/>
<dbReference type="OrthoDB" id="9803927at2"/>
<dbReference type="Pfam" id="PF02872">
    <property type="entry name" value="5_nucleotid_C"/>
    <property type="match status" value="1"/>
</dbReference>
<comment type="caution">
    <text evidence="5">The sequence shown here is derived from an EMBL/GenBank/DDBJ whole genome shotgun (WGS) entry which is preliminary data.</text>
</comment>
<keyword evidence="6" id="KW-1185">Reference proteome</keyword>
<dbReference type="Gene3D" id="3.90.780.10">
    <property type="entry name" value="5'-Nucleotidase, C-terminal domain"/>
    <property type="match status" value="1"/>
</dbReference>
<comment type="similarity">
    <text evidence="2">Belongs to the 5'-nucleotidase family.</text>
</comment>
<dbReference type="InterPro" id="IPR036907">
    <property type="entry name" value="5'-Nucleotdase_C_sf"/>
</dbReference>
<dbReference type="InterPro" id="IPR029052">
    <property type="entry name" value="Metallo-depent_PP-like"/>
</dbReference>
<evidence type="ECO:0000259" key="3">
    <source>
        <dbReference type="Pfam" id="PF00149"/>
    </source>
</evidence>
<name>A0A844YRQ3_9SPHN</name>
<organism evidence="5 6">
    <name type="scientific">Alteraurantiacibacter buctensis</name>
    <dbReference type="NCBI Taxonomy" id="1503981"/>
    <lineage>
        <taxon>Bacteria</taxon>
        <taxon>Pseudomonadati</taxon>
        <taxon>Pseudomonadota</taxon>
        <taxon>Alphaproteobacteria</taxon>
        <taxon>Sphingomonadales</taxon>
        <taxon>Erythrobacteraceae</taxon>
        <taxon>Alteraurantiacibacter</taxon>
    </lineage>
</organism>
<dbReference type="PROSITE" id="PS51257">
    <property type="entry name" value="PROKAR_LIPOPROTEIN"/>
    <property type="match status" value="1"/>
</dbReference>
<feature type="chain" id="PRO_5033114219" evidence="2">
    <location>
        <begin position="33"/>
        <end position="569"/>
    </location>
</feature>
<sequence>MRTHTAMPARRSAIAAAIACLLAGCVTVPAPAPVAQGPVEVQVLALNDFHGNLEVPPSTTAFSQDGQVVRQTLGGAARLAARLDALRQGQAATVTVAAGDLIGASPFASANFLDEPSVMALGMAGLDVASVGNHEFDRGTAELRRIQDGGCEQHTLRTPCALEPFAGADFTYLAGNVVDTGGRSLFPGATLRQVGPVKVGFIGLTLTGTATLVSPAMTRGYRFTDEADAANRLARDLTAQGADTVVLLIHEGGRVDPTQNLSGCPNLSGPIVPIVERLDPAISLVVSGHTHMSYICRIDGAGGPPRLLSSAGRYGGFVTDIRLTWDPAARRVADISAVNVPVNGTLGTRADVAALVDRYVTAAEPLAARVVGTVTPSGAADENCAETPAANLVADAQLSAARSALGEGIDAAFINTSGVRTNLDSAADGQLTYGEIFAMQPFGNTLQVLELTGLELRQALEEQFCNEGPATPCSTLLAPSSTLTYSYDRNRPQGDRVTAIRLDGVPINPEERYQVVFNNFLANGGDGFASLVQRRTVGEAGVDLDALEAYLAGGVTIPSCGRLRDLTAL</sequence>
<keyword evidence="2" id="KW-0547">Nucleotide-binding</keyword>
<dbReference type="EMBL" id="WTYV01000002">
    <property type="protein sequence ID" value="MXO71035.1"/>
    <property type="molecule type" value="Genomic_DNA"/>
</dbReference>
<dbReference type="PANTHER" id="PTHR11575">
    <property type="entry name" value="5'-NUCLEOTIDASE-RELATED"/>
    <property type="match status" value="1"/>
</dbReference>
<dbReference type="Proteomes" id="UP000466966">
    <property type="component" value="Unassembled WGS sequence"/>
</dbReference>
<keyword evidence="1 2" id="KW-0732">Signal</keyword>
<reference evidence="5 6" key="1">
    <citation type="submission" date="2019-12" db="EMBL/GenBank/DDBJ databases">
        <title>Genomic-based taxomic classification of the family Erythrobacteraceae.</title>
        <authorList>
            <person name="Xu L."/>
        </authorList>
    </citation>
    <scope>NUCLEOTIDE SEQUENCE [LARGE SCALE GENOMIC DNA]</scope>
    <source>
        <strain evidence="5 6">M0322</strain>
    </source>
</reference>
<dbReference type="SUPFAM" id="SSF55816">
    <property type="entry name" value="5'-nucleotidase (syn. UDP-sugar hydrolase), C-terminal domain"/>
    <property type="match status" value="1"/>
</dbReference>
<evidence type="ECO:0000256" key="1">
    <source>
        <dbReference type="ARBA" id="ARBA00022729"/>
    </source>
</evidence>
<dbReference type="InterPro" id="IPR008334">
    <property type="entry name" value="5'-Nucleotdase_C"/>
</dbReference>
<dbReference type="PRINTS" id="PR01607">
    <property type="entry name" value="APYRASEFAMLY"/>
</dbReference>
<evidence type="ECO:0000256" key="2">
    <source>
        <dbReference type="RuleBase" id="RU362119"/>
    </source>
</evidence>
<evidence type="ECO:0000313" key="6">
    <source>
        <dbReference type="Proteomes" id="UP000466966"/>
    </source>
</evidence>
<protein>
    <submittedName>
        <fullName evidence="5">Bifunctional metallophosphatase/5'-nucleotidase</fullName>
    </submittedName>
</protein>
<dbReference type="Pfam" id="PF00149">
    <property type="entry name" value="Metallophos"/>
    <property type="match status" value="1"/>
</dbReference>
<feature type="domain" description="5'-Nucleotidase C-terminal" evidence="4">
    <location>
        <begin position="370"/>
        <end position="530"/>
    </location>
</feature>
<gene>
    <name evidence="5" type="ORF">GRI99_05200</name>
</gene>
<dbReference type="GO" id="GO:0000166">
    <property type="term" value="F:nucleotide binding"/>
    <property type="evidence" value="ECO:0007669"/>
    <property type="project" value="UniProtKB-KW"/>
</dbReference>
<dbReference type="InterPro" id="IPR004843">
    <property type="entry name" value="Calcineurin-like_PHP"/>
</dbReference>
<dbReference type="PANTHER" id="PTHR11575:SF24">
    <property type="entry name" value="5'-NUCLEOTIDASE"/>
    <property type="match status" value="1"/>
</dbReference>
<feature type="domain" description="Calcineurin-like phosphoesterase" evidence="3">
    <location>
        <begin position="43"/>
        <end position="292"/>
    </location>
</feature>
<dbReference type="GO" id="GO:0008253">
    <property type="term" value="F:5'-nucleotidase activity"/>
    <property type="evidence" value="ECO:0007669"/>
    <property type="project" value="TreeGrafter"/>
</dbReference>
<evidence type="ECO:0000313" key="5">
    <source>
        <dbReference type="EMBL" id="MXO71035.1"/>
    </source>
</evidence>
<evidence type="ECO:0000259" key="4">
    <source>
        <dbReference type="Pfam" id="PF02872"/>
    </source>
</evidence>
<keyword evidence="2" id="KW-0378">Hydrolase</keyword>